<comment type="caution">
    <text evidence="1">The sequence shown here is derived from an EMBL/GenBank/DDBJ whole genome shotgun (WGS) entry which is preliminary data.</text>
</comment>
<sequence length="358" mass="36701">MEHQPFTFAGAAVVRAPTSTRCASARAKKAKRAASSSPAKPGATAAAPAKTGAAADAPATASAGAKKAKRAPAAAAEADADAPPPGLEVDQVALAVAALLQHVAGQAAKADDAAGAALVDSDTDVPVSVILGFKLMPDRARVRPLLLRLSTPLYTSGVAEVCLIVKDPQRAVKDYFAAAGDSGGVTRVMGLEKLRKRYRTFEAKRELMNQYDLFLADDRVEPLLPKLLGSPFFRSKKVPMSVRLSRNPVKEAKRALHSTALHLSGGGSCVAVKAGHTGMTPAALAGNVVDVLRGVAAKAPRGWTNVLSVHIKTPDSVALPVYYATVAPEDLAGVAPTAGAAEGATAKVKAAAAKGKQM</sequence>
<gene>
    <name evidence="1" type="ORF">I4F81_000939</name>
</gene>
<name>A0ACC3BK52_PYRYE</name>
<accession>A0ACC3BK52</accession>
<dbReference type="Proteomes" id="UP000798662">
    <property type="component" value="Chromosome 1"/>
</dbReference>
<keyword evidence="2" id="KW-1185">Reference proteome</keyword>
<dbReference type="EMBL" id="CM020618">
    <property type="protein sequence ID" value="KAK1858330.1"/>
    <property type="molecule type" value="Genomic_DNA"/>
</dbReference>
<reference evidence="1" key="1">
    <citation type="submission" date="2019-11" db="EMBL/GenBank/DDBJ databases">
        <title>Nori genome reveals adaptations in red seaweeds to the harsh intertidal environment.</title>
        <authorList>
            <person name="Wang D."/>
            <person name="Mao Y."/>
        </authorList>
    </citation>
    <scope>NUCLEOTIDE SEQUENCE</scope>
    <source>
        <tissue evidence="1">Gametophyte</tissue>
    </source>
</reference>
<evidence type="ECO:0000313" key="2">
    <source>
        <dbReference type="Proteomes" id="UP000798662"/>
    </source>
</evidence>
<evidence type="ECO:0000313" key="1">
    <source>
        <dbReference type="EMBL" id="KAK1858330.1"/>
    </source>
</evidence>
<organism evidence="1 2">
    <name type="scientific">Pyropia yezoensis</name>
    <name type="common">Susabi-nori</name>
    <name type="synonym">Porphyra yezoensis</name>
    <dbReference type="NCBI Taxonomy" id="2788"/>
    <lineage>
        <taxon>Eukaryota</taxon>
        <taxon>Rhodophyta</taxon>
        <taxon>Bangiophyceae</taxon>
        <taxon>Bangiales</taxon>
        <taxon>Bangiaceae</taxon>
        <taxon>Pyropia</taxon>
    </lineage>
</organism>
<proteinExistence type="predicted"/>
<protein>
    <submittedName>
        <fullName evidence="1">Uncharacterized protein</fullName>
    </submittedName>
</protein>